<dbReference type="Proteomes" id="UP000824162">
    <property type="component" value="Unassembled WGS sequence"/>
</dbReference>
<dbReference type="GO" id="GO:0000166">
    <property type="term" value="F:nucleotide binding"/>
    <property type="evidence" value="ECO:0007669"/>
    <property type="project" value="UniProtKB-KW"/>
</dbReference>
<evidence type="ECO:0000259" key="6">
    <source>
        <dbReference type="Pfam" id="PF12637"/>
    </source>
</evidence>
<keyword evidence="4" id="KW-0547">Nucleotide-binding</keyword>
<keyword evidence="3" id="KW-0237">DNA synthesis</keyword>
<organism evidence="7 8">
    <name type="scientific">Candidatus Monoglobus merdigallinarum</name>
    <dbReference type="NCBI Taxonomy" id="2838698"/>
    <lineage>
        <taxon>Bacteria</taxon>
        <taxon>Bacillati</taxon>
        <taxon>Bacillota</taxon>
        <taxon>Clostridia</taxon>
        <taxon>Monoglobales</taxon>
        <taxon>Monoglobaceae</taxon>
        <taxon>Monoglobus</taxon>
    </lineage>
</organism>
<evidence type="ECO:0000313" key="7">
    <source>
        <dbReference type="EMBL" id="HIV86089.1"/>
    </source>
</evidence>
<evidence type="ECO:0000256" key="4">
    <source>
        <dbReference type="ARBA" id="ARBA00022741"/>
    </source>
</evidence>
<dbReference type="AlphaFoldDB" id="A0A9D1TME9"/>
<dbReference type="GO" id="GO:0071897">
    <property type="term" value="P:DNA biosynthetic process"/>
    <property type="evidence" value="ECO:0007669"/>
    <property type="project" value="UniProtKB-KW"/>
</dbReference>
<sequence length="83" mass="8892">MYSYKTKGTCSRQINFDIVDGRVRNISFVGGCHGNTQGVAALAEGMEAKKVIELLKDIDCRGRGTSCPAQLARALSEAIQNAS</sequence>
<dbReference type="Pfam" id="PF12637">
    <property type="entry name" value="TSCPD"/>
    <property type="match status" value="1"/>
</dbReference>
<dbReference type="InterPro" id="IPR023806">
    <property type="entry name" value="CHP03905"/>
</dbReference>
<reference evidence="7" key="2">
    <citation type="submission" date="2021-04" db="EMBL/GenBank/DDBJ databases">
        <authorList>
            <person name="Gilroy R."/>
        </authorList>
    </citation>
    <scope>NUCLEOTIDE SEQUENCE</scope>
    <source>
        <strain evidence="7">5790</strain>
    </source>
</reference>
<dbReference type="NCBIfam" id="TIGR03905">
    <property type="entry name" value="TIGR03905_4_Cys"/>
    <property type="match status" value="1"/>
</dbReference>
<accession>A0A9D1TME9</accession>
<feature type="domain" description="TSCPD" evidence="6">
    <location>
        <begin position="4"/>
        <end position="78"/>
    </location>
</feature>
<comment type="similarity">
    <text evidence="1">Belongs to the ribonucleoside diphosphate reductase class-2 family.</text>
</comment>
<gene>
    <name evidence="7" type="ORF">H9900_04680</name>
</gene>
<evidence type="ECO:0000256" key="3">
    <source>
        <dbReference type="ARBA" id="ARBA00022634"/>
    </source>
</evidence>
<evidence type="ECO:0000313" key="8">
    <source>
        <dbReference type="Proteomes" id="UP000824162"/>
    </source>
</evidence>
<dbReference type="EC" id="1.17.4.1" evidence="2"/>
<dbReference type="InterPro" id="IPR024434">
    <property type="entry name" value="TSCPD_dom"/>
</dbReference>
<comment type="catalytic activity">
    <reaction evidence="5">
        <text>a 2'-deoxyribonucleoside 5'-diphosphate + [thioredoxin]-disulfide + H2O = a ribonucleoside 5'-diphosphate + [thioredoxin]-dithiol</text>
        <dbReference type="Rhea" id="RHEA:23252"/>
        <dbReference type="Rhea" id="RHEA-COMP:10698"/>
        <dbReference type="Rhea" id="RHEA-COMP:10700"/>
        <dbReference type="ChEBI" id="CHEBI:15377"/>
        <dbReference type="ChEBI" id="CHEBI:29950"/>
        <dbReference type="ChEBI" id="CHEBI:50058"/>
        <dbReference type="ChEBI" id="CHEBI:57930"/>
        <dbReference type="ChEBI" id="CHEBI:73316"/>
        <dbReference type="EC" id="1.17.4.1"/>
    </reaction>
</comment>
<comment type="caution">
    <text evidence="7">The sequence shown here is derived from an EMBL/GenBank/DDBJ whole genome shotgun (WGS) entry which is preliminary data.</text>
</comment>
<name>A0A9D1TME9_9FIRM</name>
<protein>
    <recommendedName>
        <fullName evidence="2">ribonucleoside-diphosphate reductase</fullName>
        <ecNumber evidence="2">1.17.4.1</ecNumber>
    </recommendedName>
</protein>
<reference evidence="7" key="1">
    <citation type="journal article" date="2021" name="PeerJ">
        <title>Extensive microbial diversity within the chicken gut microbiome revealed by metagenomics and culture.</title>
        <authorList>
            <person name="Gilroy R."/>
            <person name="Ravi A."/>
            <person name="Getino M."/>
            <person name="Pursley I."/>
            <person name="Horton D.L."/>
            <person name="Alikhan N.F."/>
            <person name="Baker D."/>
            <person name="Gharbi K."/>
            <person name="Hall N."/>
            <person name="Watson M."/>
            <person name="Adriaenssens E.M."/>
            <person name="Foster-Nyarko E."/>
            <person name="Jarju S."/>
            <person name="Secka A."/>
            <person name="Antonio M."/>
            <person name="Oren A."/>
            <person name="Chaudhuri R.R."/>
            <person name="La Ragione R."/>
            <person name="Hildebrand F."/>
            <person name="Pallen M.J."/>
        </authorList>
    </citation>
    <scope>NUCLEOTIDE SEQUENCE</scope>
    <source>
        <strain evidence="7">5790</strain>
    </source>
</reference>
<evidence type="ECO:0000256" key="5">
    <source>
        <dbReference type="ARBA" id="ARBA00047754"/>
    </source>
</evidence>
<proteinExistence type="inferred from homology"/>
<dbReference type="GO" id="GO:0004748">
    <property type="term" value="F:ribonucleoside-diphosphate reductase activity, thioredoxin disulfide as acceptor"/>
    <property type="evidence" value="ECO:0007669"/>
    <property type="project" value="UniProtKB-EC"/>
</dbReference>
<evidence type="ECO:0000256" key="1">
    <source>
        <dbReference type="ARBA" id="ARBA00007405"/>
    </source>
</evidence>
<evidence type="ECO:0000256" key="2">
    <source>
        <dbReference type="ARBA" id="ARBA00012274"/>
    </source>
</evidence>
<dbReference type="EMBL" id="DXIJ01000098">
    <property type="protein sequence ID" value="HIV86089.1"/>
    <property type="molecule type" value="Genomic_DNA"/>
</dbReference>